<name>A0ABS8W6I7_9GAMM</name>
<keyword evidence="1" id="KW-0056">Arginine metabolism</keyword>
<accession>A0ABS8W6I7</accession>
<dbReference type="EC" id="2.3.1.109" evidence="4"/>
<evidence type="ECO:0000256" key="3">
    <source>
        <dbReference type="ARBA" id="ARBA00023315"/>
    </source>
</evidence>
<dbReference type="Gene3D" id="2.40.40.20">
    <property type="match status" value="1"/>
</dbReference>
<dbReference type="PANTHER" id="PTHR30420:SF1">
    <property type="entry name" value="ARGININE N-SUCCINYLTRANSFERASE"/>
    <property type="match status" value="1"/>
</dbReference>
<dbReference type="SUPFAM" id="SSF55729">
    <property type="entry name" value="Acyl-CoA N-acyltransferases (Nat)"/>
    <property type="match status" value="1"/>
</dbReference>
<protein>
    <recommendedName>
        <fullName evidence="4">Arginine N-succinyltransferase</fullName>
        <ecNumber evidence="4">2.3.1.109</ecNumber>
    </recommendedName>
</protein>
<keyword evidence="6" id="KW-1185">Reference proteome</keyword>
<dbReference type="NCBIfam" id="TIGR03243">
    <property type="entry name" value="arg_catab_AOST"/>
    <property type="match status" value="1"/>
</dbReference>
<dbReference type="EMBL" id="JAIMJA010000006">
    <property type="protein sequence ID" value="MCE2594609.1"/>
    <property type="molecule type" value="Genomic_DNA"/>
</dbReference>
<gene>
    <name evidence="5" type="primary">astA</name>
    <name evidence="5" type="ORF">K6Y31_07255</name>
</gene>
<evidence type="ECO:0000313" key="5">
    <source>
        <dbReference type="EMBL" id="MCE2594609.1"/>
    </source>
</evidence>
<evidence type="ECO:0000256" key="4">
    <source>
        <dbReference type="NCBIfam" id="TIGR03244"/>
    </source>
</evidence>
<proteinExistence type="predicted"/>
<dbReference type="InterPro" id="IPR017650">
    <property type="entry name" value="Arginine_N-succinylTrfase"/>
</dbReference>
<dbReference type="Proteomes" id="UP001201273">
    <property type="component" value="Unassembled WGS sequence"/>
</dbReference>
<evidence type="ECO:0000256" key="2">
    <source>
        <dbReference type="ARBA" id="ARBA00022679"/>
    </source>
</evidence>
<evidence type="ECO:0000313" key="6">
    <source>
        <dbReference type="Proteomes" id="UP001201273"/>
    </source>
</evidence>
<dbReference type="NCBIfam" id="TIGR03244">
    <property type="entry name" value="arg_catab_AstA"/>
    <property type="match status" value="1"/>
</dbReference>
<dbReference type="RefSeq" id="WP_233052146.1">
    <property type="nucleotide sequence ID" value="NZ_JAIMJA010000006.1"/>
</dbReference>
<keyword evidence="3 5" id="KW-0012">Acyltransferase</keyword>
<dbReference type="Pfam" id="PF04958">
    <property type="entry name" value="AstA"/>
    <property type="match status" value="1"/>
</dbReference>
<comment type="caution">
    <text evidence="5">The sequence shown here is derived from an EMBL/GenBank/DDBJ whole genome shotgun (WGS) entry which is preliminary data.</text>
</comment>
<dbReference type="InterPro" id="IPR007041">
    <property type="entry name" value="Arg_succinylTrfase_AstA/AruG"/>
</dbReference>
<reference evidence="5 6" key="1">
    <citation type="journal article" date="2022" name="Environ. Microbiol. Rep.">
        <title>Eco-phylogenetic analyses reveal divergent evolution of vitamin B12 metabolism in the marine bacterial family 'Psychromonadaceae'.</title>
        <authorList>
            <person name="Jin X."/>
            <person name="Yang Y."/>
            <person name="Cao H."/>
            <person name="Gao B."/>
            <person name="Zhao Z."/>
        </authorList>
    </citation>
    <scope>NUCLEOTIDE SEQUENCE [LARGE SCALE GENOMIC DNA]</scope>
    <source>
        <strain evidence="5 6">MKS20</strain>
    </source>
</reference>
<dbReference type="InterPro" id="IPR016181">
    <property type="entry name" value="Acyl_CoA_acyltransferase"/>
</dbReference>
<dbReference type="GO" id="GO:0008791">
    <property type="term" value="F:arginine N-succinyltransferase activity"/>
    <property type="evidence" value="ECO:0007669"/>
    <property type="project" value="UniProtKB-EC"/>
</dbReference>
<dbReference type="PANTHER" id="PTHR30420">
    <property type="entry name" value="N-SUCCINYLARGININE DIHYDROLASE"/>
    <property type="match status" value="1"/>
</dbReference>
<sequence length="338" mass="37255">MLVIRPIKASDLPQLLEMAVESGVGFTSLPVNEALLQRKIDHSVASFSKEVKQAGDQGYLMVAEDLSSGDIIGTSAIEAAVGMTAPFYNYHVGKVVHSSPTLGVYNLVETLTLSNDYTGVSELCTLFLREPYRSGHAGRLLSRCRFLLMAEHRNRFARTVIAEMRGVSDQDGRSPFWAWLEQHFFSVDFPTVDHLTGLGNKQFIAELMPKYPIYISLLSPQAQKVIGQVHEKTLPALKLLEKEGFHQNGYIDIFDAGPTVECPIEHIRSVRDCLRLQVEIGSPIDQAEYIVSNISVADFRAAVASISVSLKYHKAVLSHDVADALNVVAGDTVRVLSL</sequence>
<organism evidence="5 6">
    <name type="scientific">Motilimonas cestriensis</name>
    <dbReference type="NCBI Taxonomy" id="2742685"/>
    <lineage>
        <taxon>Bacteria</taxon>
        <taxon>Pseudomonadati</taxon>
        <taxon>Pseudomonadota</taxon>
        <taxon>Gammaproteobacteria</taxon>
        <taxon>Alteromonadales</taxon>
        <taxon>Alteromonadales genera incertae sedis</taxon>
        <taxon>Motilimonas</taxon>
    </lineage>
</organism>
<keyword evidence="2 5" id="KW-0808">Transferase</keyword>
<evidence type="ECO:0000256" key="1">
    <source>
        <dbReference type="ARBA" id="ARBA00022503"/>
    </source>
</evidence>